<sequence>MQDMDVRDLTPVEIADLLDAAYLADQGEPGDAPDPATRAELADRLGCDEDLRAEVWGAWRDELISEGRSVSDAEYWLDVEFAQPCPEDWLAEN</sequence>
<evidence type="ECO:0000313" key="2">
    <source>
        <dbReference type="Proteomes" id="UP000604341"/>
    </source>
</evidence>
<comment type="caution">
    <text evidence="1">The sequence shown here is derived from an EMBL/GenBank/DDBJ whole genome shotgun (WGS) entry which is preliminary data.</text>
</comment>
<name>A0ABQ2FQ24_9DEIO</name>
<organism evidence="1 2">
    <name type="scientific">Deinococcus radiotolerans</name>
    <dbReference type="NCBI Taxonomy" id="1309407"/>
    <lineage>
        <taxon>Bacteria</taxon>
        <taxon>Thermotogati</taxon>
        <taxon>Deinococcota</taxon>
        <taxon>Deinococci</taxon>
        <taxon>Deinococcales</taxon>
        <taxon>Deinococcaceae</taxon>
        <taxon>Deinococcus</taxon>
    </lineage>
</organism>
<protein>
    <submittedName>
        <fullName evidence="1">Uncharacterized protein</fullName>
    </submittedName>
</protein>
<proteinExistence type="predicted"/>
<accession>A0ABQ2FQ24</accession>
<keyword evidence="2" id="KW-1185">Reference proteome</keyword>
<evidence type="ECO:0000313" key="1">
    <source>
        <dbReference type="EMBL" id="GGL15461.1"/>
    </source>
</evidence>
<dbReference type="Proteomes" id="UP000604341">
    <property type="component" value="Unassembled WGS sequence"/>
</dbReference>
<gene>
    <name evidence="1" type="ORF">GCM10010844_37890</name>
</gene>
<reference evidence="2" key="1">
    <citation type="journal article" date="2019" name="Int. J. Syst. Evol. Microbiol.">
        <title>The Global Catalogue of Microorganisms (GCM) 10K type strain sequencing project: providing services to taxonomists for standard genome sequencing and annotation.</title>
        <authorList>
            <consortium name="The Broad Institute Genomics Platform"/>
            <consortium name="The Broad Institute Genome Sequencing Center for Infectious Disease"/>
            <person name="Wu L."/>
            <person name="Ma J."/>
        </authorList>
    </citation>
    <scope>NUCLEOTIDE SEQUENCE [LARGE SCALE GENOMIC DNA]</scope>
    <source>
        <strain evidence="2">JCM 19173</strain>
    </source>
</reference>
<dbReference type="EMBL" id="BMPE01000021">
    <property type="protein sequence ID" value="GGL15461.1"/>
    <property type="molecule type" value="Genomic_DNA"/>
</dbReference>